<dbReference type="AlphaFoldDB" id="A0A436ZR62"/>
<sequence>MPRSPTSSPIFESPTDIATSWAIPKIITDTKAGGQSPSEKTNIKSPLTTNSKSRTGIPIIIETNCDFEYSRLGVTGQSGGKPASIDIPARSPSLEDSDRFHLEVGAELDDEDYLVDEYRHAGHKSAQSFTGAVVYSKSSPTLYSPGSGINSQASPAEQCLMRKGFRVEVREYDTEKAEDSEQGDEVLDEGCCGCLGWFTAFWRR</sequence>
<protein>
    <submittedName>
        <fullName evidence="2">Uncharacterized protein</fullName>
    </submittedName>
</protein>
<evidence type="ECO:0000313" key="2">
    <source>
        <dbReference type="EMBL" id="RVD81399.1"/>
    </source>
</evidence>
<dbReference type="Proteomes" id="UP000283090">
    <property type="component" value="Unassembled WGS sequence"/>
</dbReference>
<dbReference type="OrthoDB" id="5384579at2759"/>
<dbReference type="GeneID" id="93591576"/>
<gene>
    <name evidence="2" type="ORF">DFL_009265</name>
</gene>
<organism evidence="2 3">
    <name type="scientific">Arthrobotrys flagrans</name>
    <name type="common">Nematode-trapping fungus</name>
    <name type="synonym">Trichothecium flagrans</name>
    <dbReference type="NCBI Taxonomy" id="97331"/>
    <lineage>
        <taxon>Eukaryota</taxon>
        <taxon>Fungi</taxon>
        <taxon>Dikarya</taxon>
        <taxon>Ascomycota</taxon>
        <taxon>Pezizomycotina</taxon>
        <taxon>Orbiliomycetes</taxon>
        <taxon>Orbiliales</taxon>
        <taxon>Orbiliaceae</taxon>
        <taxon>Arthrobotrys</taxon>
    </lineage>
</organism>
<evidence type="ECO:0000256" key="1">
    <source>
        <dbReference type="SAM" id="MobiDB-lite"/>
    </source>
</evidence>
<keyword evidence="3" id="KW-1185">Reference proteome</keyword>
<accession>A0A436ZR62</accession>
<dbReference type="RefSeq" id="XP_067486943.1">
    <property type="nucleotide sequence ID" value="XM_067639123.1"/>
</dbReference>
<comment type="caution">
    <text evidence="2">The sequence shown here is derived from an EMBL/GenBank/DDBJ whole genome shotgun (WGS) entry which is preliminary data.</text>
</comment>
<name>A0A436ZR62_ARTFL</name>
<feature type="region of interest" description="Disordered" evidence="1">
    <location>
        <begin position="26"/>
        <end position="50"/>
    </location>
</feature>
<dbReference type="EMBL" id="SAEB01000012">
    <property type="protein sequence ID" value="RVD81399.1"/>
    <property type="molecule type" value="Genomic_DNA"/>
</dbReference>
<evidence type="ECO:0000313" key="3">
    <source>
        <dbReference type="Proteomes" id="UP000283090"/>
    </source>
</evidence>
<reference evidence="2 3" key="1">
    <citation type="submission" date="2019-01" db="EMBL/GenBank/DDBJ databases">
        <title>Intercellular communication is required for trap formation in the nematode-trapping fungus Duddingtonia flagrans.</title>
        <authorList>
            <person name="Youssar L."/>
            <person name="Wernet V."/>
            <person name="Hensel N."/>
            <person name="Hildebrandt H.-G."/>
            <person name="Fischer R."/>
        </authorList>
    </citation>
    <scope>NUCLEOTIDE SEQUENCE [LARGE SCALE GENOMIC DNA]</scope>
    <source>
        <strain evidence="2 3">CBS H-5679</strain>
    </source>
</reference>
<proteinExistence type="predicted"/>
<dbReference type="VEuPathDB" id="FungiDB:DFL_009265"/>
<feature type="compositionally biased region" description="Polar residues" evidence="1">
    <location>
        <begin position="33"/>
        <end position="50"/>
    </location>
</feature>